<feature type="domain" description="F5/8 type C" evidence="1">
    <location>
        <begin position="62"/>
        <end position="197"/>
    </location>
</feature>
<dbReference type="InterPro" id="IPR000421">
    <property type="entry name" value="FA58C"/>
</dbReference>
<dbReference type="Gene3D" id="2.60.120.260">
    <property type="entry name" value="Galactose-binding domain-like"/>
    <property type="match status" value="1"/>
</dbReference>
<evidence type="ECO:0000313" key="3">
    <source>
        <dbReference type="Proteomes" id="UP000315525"/>
    </source>
</evidence>
<reference evidence="2 3" key="1">
    <citation type="submission" date="2019-03" db="EMBL/GenBank/DDBJ databases">
        <title>Metabolic potential of uncultured bacteria and archaea associated with petroleum seepage in deep-sea sediments.</title>
        <authorList>
            <person name="Dong X."/>
            <person name="Hubert C."/>
        </authorList>
    </citation>
    <scope>NUCLEOTIDE SEQUENCE [LARGE SCALE GENOMIC DNA]</scope>
    <source>
        <strain evidence="2">E44_bin18</strain>
    </source>
</reference>
<dbReference type="Pfam" id="PF00754">
    <property type="entry name" value="F5_F8_type_C"/>
    <property type="match status" value="1"/>
</dbReference>
<dbReference type="EMBL" id="SOJN01000052">
    <property type="protein sequence ID" value="TET46445.1"/>
    <property type="molecule type" value="Genomic_DNA"/>
</dbReference>
<comment type="caution">
    <text evidence="2">The sequence shown here is derived from an EMBL/GenBank/DDBJ whole genome shotgun (WGS) entry which is preliminary data.</text>
</comment>
<evidence type="ECO:0000313" key="2">
    <source>
        <dbReference type="EMBL" id="TET46445.1"/>
    </source>
</evidence>
<accession>A0A523UV70</accession>
<proteinExistence type="predicted"/>
<dbReference type="InterPro" id="IPR008979">
    <property type="entry name" value="Galactose-bd-like_sf"/>
</dbReference>
<dbReference type="SUPFAM" id="SSF49785">
    <property type="entry name" value="Galactose-binding domain-like"/>
    <property type="match status" value="1"/>
</dbReference>
<gene>
    <name evidence="2" type="ORF">E3J62_04220</name>
</gene>
<name>A0A523UV70_UNCT6</name>
<organism evidence="2 3">
    <name type="scientific">candidate division TA06 bacterium</name>
    <dbReference type="NCBI Taxonomy" id="2250710"/>
    <lineage>
        <taxon>Bacteria</taxon>
        <taxon>Bacteria division TA06</taxon>
    </lineage>
</organism>
<sequence length="224" mass="25032">MRHRFQSVLLTLICCGCASRTPSLSQKISSIMPKDADFSFRAHEGWSTNLLKGVRLAETTAQDAAHEITKIMDGEPSTTWTGKGYGHKPEFTFDLGRTIEFNRLVIFNRHTDARGTGGGNNAARDLVIYGSIPDQTDTFFVVCETTLPGPRAQCIEHEGRRACFFIDNTEPVVIKLPKTRVRLLRIQILSAYWTSSAESNWPSELSYALSEVMVFLAVESPDTR</sequence>
<dbReference type="Proteomes" id="UP000315525">
    <property type="component" value="Unassembled WGS sequence"/>
</dbReference>
<protein>
    <submittedName>
        <fullName evidence="2">Discoidin domain-containing protein</fullName>
    </submittedName>
</protein>
<dbReference type="AlphaFoldDB" id="A0A523UV70"/>
<evidence type="ECO:0000259" key="1">
    <source>
        <dbReference type="Pfam" id="PF00754"/>
    </source>
</evidence>